<evidence type="ECO:0000256" key="1">
    <source>
        <dbReference type="SAM" id="SignalP"/>
    </source>
</evidence>
<protein>
    <submittedName>
        <fullName evidence="2">SurA N-terminal domain-containing protein</fullName>
    </submittedName>
</protein>
<gene>
    <name evidence="2" type="ORF">ABT317_47735</name>
</gene>
<name>A0ABV1WLC5_9ACTN</name>
<feature type="chain" id="PRO_5045335220" evidence="1">
    <location>
        <begin position="23"/>
        <end position="213"/>
    </location>
</feature>
<feature type="signal peptide" evidence="1">
    <location>
        <begin position="1"/>
        <end position="22"/>
    </location>
</feature>
<evidence type="ECO:0000313" key="2">
    <source>
        <dbReference type="EMBL" id="MER6984442.1"/>
    </source>
</evidence>
<proteinExistence type="predicted"/>
<dbReference type="SUPFAM" id="SSF109998">
    <property type="entry name" value="Triger factor/SurA peptide-binding domain-like"/>
    <property type="match status" value="1"/>
</dbReference>
<dbReference type="Pfam" id="PF13624">
    <property type="entry name" value="SurA_N_3"/>
    <property type="match status" value="1"/>
</dbReference>
<dbReference type="PROSITE" id="PS51318">
    <property type="entry name" value="TAT"/>
    <property type="match status" value="1"/>
</dbReference>
<reference evidence="2 3" key="1">
    <citation type="submission" date="2024-06" db="EMBL/GenBank/DDBJ databases">
        <title>The Natural Products Discovery Center: Release of the First 8490 Sequenced Strains for Exploring Actinobacteria Biosynthetic Diversity.</title>
        <authorList>
            <person name="Kalkreuter E."/>
            <person name="Kautsar S.A."/>
            <person name="Yang D."/>
            <person name="Bader C.D."/>
            <person name="Teijaro C.N."/>
            <person name="Fluegel L."/>
            <person name="Davis C.M."/>
            <person name="Simpson J.R."/>
            <person name="Lauterbach L."/>
            <person name="Steele A.D."/>
            <person name="Gui C."/>
            <person name="Meng S."/>
            <person name="Li G."/>
            <person name="Viehrig K."/>
            <person name="Ye F."/>
            <person name="Su P."/>
            <person name="Kiefer A.F."/>
            <person name="Nichols A."/>
            <person name="Cepeda A.J."/>
            <person name="Yan W."/>
            <person name="Fan B."/>
            <person name="Jiang Y."/>
            <person name="Adhikari A."/>
            <person name="Zheng C.-J."/>
            <person name="Schuster L."/>
            <person name="Cowan T.M."/>
            <person name="Smanski M.J."/>
            <person name="Chevrette M.G."/>
            <person name="De Carvalho L.P.S."/>
            <person name="Shen B."/>
        </authorList>
    </citation>
    <scope>NUCLEOTIDE SEQUENCE [LARGE SCALE GENOMIC DNA]</scope>
    <source>
        <strain evidence="2 3">NPDC000634</strain>
    </source>
</reference>
<dbReference type="RefSeq" id="WP_086726466.1">
    <property type="nucleotide sequence ID" value="NZ_MUBM01000142.1"/>
</dbReference>
<dbReference type="InterPro" id="IPR027304">
    <property type="entry name" value="Trigger_fact/SurA_dom_sf"/>
</dbReference>
<keyword evidence="1" id="KW-0732">Signal</keyword>
<keyword evidence="3" id="KW-1185">Reference proteome</keyword>
<evidence type="ECO:0000313" key="3">
    <source>
        <dbReference type="Proteomes" id="UP001458415"/>
    </source>
</evidence>
<dbReference type="Gene3D" id="1.10.4030.10">
    <property type="entry name" value="Porin chaperone SurA, peptide-binding domain"/>
    <property type="match status" value="1"/>
</dbReference>
<dbReference type="EMBL" id="JBEPCU010001819">
    <property type="protein sequence ID" value="MER6984442.1"/>
    <property type="molecule type" value="Genomic_DNA"/>
</dbReference>
<organism evidence="2 3">
    <name type="scientific">Streptomyces carpinensis</name>
    <dbReference type="NCBI Taxonomy" id="66369"/>
    <lineage>
        <taxon>Bacteria</taxon>
        <taxon>Bacillati</taxon>
        <taxon>Actinomycetota</taxon>
        <taxon>Actinomycetes</taxon>
        <taxon>Kitasatosporales</taxon>
        <taxon>Streptomycetaceae</taxon>
        <taxon>Streptomyces</taxon>
    </lineage>
</organism>
<dbReference type="Proteomes" id="UP001458415">
    <property type="component" value="Unassembled WGS sequence"/>
</dbReference>
<dbReference type="InterPro" id="IPR006311">
    <property type="entry name" value="TAT_signal"/>
</dbReference>
<comment type="caution">
    <text evidence="2">The sequence shown here is derived from an EMBL/GenBank/DDBJ whole genome shotgun (WGS) entry which is preliminary data.</text>
</comment>
<dbReference type="PROSITE" id="PS51257">
    <property type="entry name" value="PROKAR_LIPOPROTEIN"/>
    <property type="match status" value="1"/>
</dbReference>
<sequence>MHRRRRTALVLSAAIAAAPLLAACGNDAHPGAAAVVGGQRITVAQLQSRVDEVRSAQRSAVADETQYQQAITRTGTLTRDTLHQMVLDRVLDRAARDSGVTVSAREVQDMRTGLEQQAGGSKQLETAWLQQYGVPPKRLDENLRLQIEAQKLAAALHADTSQPAFWKALSTASGELHVDLNPRYGAWDVQKGGVEAKTPWLRNVSTVAAQQAA</sequence>
<accession>A0ABV1WLC5</accession>